<dbReference type="GeneID" id="49636119"/>
<keyword evidence="1" id="KW-1133">Transmembrane helix</keyword>
<name>A0A336N4V2_AGGAP</name>
<evidence type="ECO:0000256" key="1">
    <source>
        <dbReference type="SAM" id="Phobius"/>
    </source>
</evidence>
<evidence type="ECO:0000313" key="2">
    <source>
        <dbReference type="EMBL" id="SSZ29485.1"/>
    </source>
</evidence>
<feature type="transmembrane region" description="Helical" evidence="1">
    <location>
        <begin position="53"/>
        <end position="71"/>
    </location>
</feature>
<sequence length="345" mass="40897">MAEQQNKDWLDKLGEFFSKIFINPDKDIAYSIRKRGNDEIEIRDSIFDGYVRGFIRFILFAGFLIVGFGGGNSLNKPFASQIESIRYDFTWAFNPDERIMPLYQQHIKIRTSDEFKKSFPNDNILPYEEYKQLYLEKRPYRTIKAYFHFIWPIVLLFFIFLPRPRGFRVNRKKRVIYWQTIFGSHAIAFVPEQGDPLGGINYSRFGLYAFGGHERFSLQLWIDDYLSKRRVTALFGVYPSPSSEHNAQILRAIRTYLTEDNPEFLNYVGRDFKNFGLKFNIALCNAFALRVPFSRKKADRAIELALAEWNKKTPNQKQGWFNERRATQKLINERHLREELNNEVK</sequence>
<organism evidence="2 3">
    <name type="scientific">Aggregatibacter aphrophilus</name>
    <name type="common">Haemophilus aphrophilus</name>
    <dbReference type="NCBI Taxonomy" id="732"/>
    <lineage>
        <taxon>Bacteria</taxon>
        <taxon>Pseudomonadati</taxon>
        <taxon>Pseudomonadota</taxon>
        <taxon>Gammaproteobacteria</taxon>
        <taxon>Pasteurellales</taxon>
        <taxon>Pasteurellaceae</taxon>
        <taxon>Aggregatibacter</taxon>
    </lineage>
</organism>
<protein>
    <submittedName>
        <fullName evidence="2">Uncharacterized protein</fullName>
    </submittedName>
</protein>
<accession>A0A336N4V2</accession>
<proteinExistence type="predicted"/>
<dbReference type="RefSeq" id="WP_005704921.1">
    <property type="nucleotide sequence ID" value="NZ_MAQF01000001.1"/>
</dbReference>
<dbReference type="EMBL" id="UFSP01000002">
    <property type="protein sequence ID" value="SSZ29485.1"/>
    <property type="molecule type" value="Genomic_DNA"/>
</dbReference>
<feature type="transmembrane region" description="Helical" evidence="1">
    <location>
        <begin position="145"/>
        <end position="162"/>
    </location>
</feature>
<gene>
    <name evidence="2" type="ORF">NCTC5908_01286</name>
</gene>
<keyword evidence="1" id="KW-0472">Membrane</keyword>
<dbReference type="AlphaFoldDB" id="A0A336N4V2"/>
<evidence type="ECO:0000313" key="3">
    <source>
        <dbReference type="Proteomes" id="UP000253728"/>
    </source>
</evidence>
<dbReference type="Proteomes" id="UP000253728">
    <property type="component" value="Unassembled WGS sequence"/>
</dbReference>
<keyword evidence="1" id="KW-0812">Transmembrane</keyword>
<reference evidence="2 3" key="1">
    <citation type="submission" date="2018-06" db="EMBL/GenBank/DDBJ databases">
        <authorList>
            <consortium name="Pathogen Informatics"/>
            <person name="Doyle S."/>
        </authorList>
    </citation>
    <scope>NUCLEOTIDE SEQUENCE [LARGE SCALE GENOMIC DNA]</scope>
    <source>
        <strain evidence="2 3">NCTC5908</strain>
    </source>
</reference>
<dbReference type="STRING" id="732.ADJ80_08700"/>